<evidence type="ECO:0000256" key="4">
    <source>
        <dbReference type="ARBA" id="ARBA00022722"/>
    </source>
</evidence>
<keyword evidence="5" id="KW-0479">Metal-binding</keyword>
<evidence type="ECO:0000256" key="7">
    <source>
        <dbReference type="ARBA" id="ARBA00023242"/>
    </source>
</evidence>
<accession>A0AAW1L700</accession>
<evidence type="ECO:0000256" key="1">
    <source>
        <dbReference type="ARBA" id="ARBA00001968"/>
    </source>
</evidence>
<keyword evidence="10" id="KW-1185">Reference proteome</keyword>
<dbReference type="PANTHER" id="PTHR22930:SF269">
    <property type="entry name" value="NUCLEASE HARBI1-LIKE PROTEIN"/>
    <property type="match status" value="1"/>
</dbReference>
<keyword evidence="6" id="KW-0378">Hydrolase</keyword>
<dbReference type="EMBL" id="JASPKY010000144">
    <property type="protein sequence ID" value="KAK9730651.1"/>
    <property type="molecule type" value="Genomic_DNA"/>
</dbReference>
<keyword evidence="7" id="KW-0539">Nucleus</keyword>
<dbReference type="GO" id="GO:0046872">
    <property type="term" value="F:metal ion binding"/>
    <property type="evidence" value="ECO:0007669"/>
    <property type="project" value="UniProtKB-KW"/>
</dbReference>
<evidence type="ECO:0000256" key="5">
    <source>
        <dbReference type="ARBA" id="ARBA00022723"/>
    </source>
</evidence>
<dbReference type="PANTHER" id="PTHR22930">
    <property type="match status" value="1"/>
</dbReference>
<name>A0AAW1L700_POPJA</name>
<evidence type="ECO:0000259" key="8">
    <source>
        <dbReference type="Pfam" id="PF13359"/>
    </source>
</evidence>
<keyword evidence="9" id="KW-0255">Endonuclease</keyword>
<organism evidence="9 10">
    <name type="scientific">Popillia japonica</name>
    <name type="common">Japanese beetle</name>
    <dbReference type="NCBI Taxonomy" id="7064"/>
    <lineage>
        <taxon>Eukaryota</taxon>
        <taxon>Metazoa</taxon>
        <taxon>Ecdysozoa</taxon>
        <taxon>Arthropoda</taxon>
        <taxon>Hexapoda</taxon>
        <taxon>Insecta</taxon>
        <taxon>Pterygota</taxon>
        <taxon>Neoptera</taxon>
        <taxon>Endopterygota</taxon>
        <taxon>Coleoptera</taxon>
        <taxon>Polyphaga</taxon>
        <taxon>Scarabaeiformia</taxon>
        <taxon>Scarabaeidae</taxon>
        <taxon>Rutelinae</taxon>
        <taxon>Popillia</taxon>
    </lineage>
</organism>
<reference evidence="9 10" key="1">
    <citation type="journal article" date="2024" name="BMC Genomics">
        <title>De novo assembly and annotation of Popillia japonica's genome with initial clues to its potential as an invasive pest.</title>
        <authorList>
            <person name="Cucini C."/>
            <person name="Boschi S."/>
            <person name="Funari R."/>
            <person name="Cardaioli E."/>
            <person name="Iannotti N."/>
            <person name="Marturano G."/>
            <person name="Paoli F."/>
            <person name="Bruttini M."/>
            <person name="Carapelli A."/>
            <person name="Frati F."/>
            <person name="Nardi F."/>
        </authorList>
    </citation>
    <scope>NUCLEOTIDE SEQUENCE [LARGE SCALE GENOMIC DNA]</scope>
    <source>
        <strain evidence="9">DMR45628</strain>
    </source>
</reference>
<feature type="domain" description="DDE Tnp4" evidence="8">
    <location>
        <begin position="24"/>
        <end position="101"/>
    </location>
</feature>
<evidence type="ECO:0000313" key="9">
    <source>
        <dbReference type="EMBL" id="KAK9730651.1"/>
    </source>
</evidence>
<dbReference type="InterPro" id="IPR045249">
    <property type="entry name" value="HARBI1-like"/>
</dbReference>
<comment type="cofactor">
    <cofactor evidence="1">
        <name>a divalent metal cation</name>
        <dbReference type="ChEBI" id="CHEBI:60240"/>
    </cofactor>
</comment>
<dbReference type="AlphaFoldDB" id="A0AAW1L700"/>
<comment type="similarity">
    <text evidence="3">Belongs to the HARBI1 family.</text>
</comment>
<dbReference type="InterPro" id="IPR027806">
    <property type="entry name" value="HARBI1_dom"/>
</dbReference>
<dbReference type="Pfam" id="PF13359">
    <property type="entry name" value="DDE_Tnp_4"/>
    <property type="match status" value="1"/>
</dbReference>
<evidence type="ECO:0000256" key="2">
    <source>
        <dbReference type="ARBA" id="ARBA00004123"/>
    </source>
</evidence>
<dbReference type="GO" id="GO:0004519">
    <property type="term" value="F:endonuclease activity"/>
    <property type="evidence" value="ECO:0007669"/>
    <property type="project" value="UniProtKB-KW"/>
</dbReference>
<sequence>MENQLQVPPPCPLHSTSRENFPFVLVADEAFGLAQQVMRPYAGHNLTENKRIFNYRLSRARRYVECAFGILSNKWRILHRPLNVSKKLARDIVKACVILHNVVRLKDAQRPEMYVTQRLQNLPRATCNRPTRTATDLRNNLSDYFVSAEGALP</sequence>
<dbReference type="Proteomes" id="UP001458880">
    <property type="component" value="Unassembled WGS sequence"/>
</dbReference>
<keyword evidence="4" id="KW-0540">Nuclease</keyword>
<dbReference type="GO" id="GO:0016787">
    <property type="term" value="F:hydrolase activity"/>
    <property type="evidence" value="ECO:0007669"/>
    <property type="project" value="UniProtKB-KW"/>
</dbReference>
<protein>
    <submittedName>
        <fullName evidence="9">DDE superfamily endonuclease</fullName>
    </submittedName>
</protein>
<proteinExistence type="inferred from homology"/>
<dbReference type="GO" id="GO:0005634">
    <property type="term" value="C:nucleus"/>
    <property type="evidence" value="ECO:0007669"/>
    <property type="project" value="UniProtKB-SubCell"/>
</dbReference>
<evidence type="ECO:0000256" key="6">
    <source>
        <dbReference type="ARBA" id="ARBA00022801"/>
    </source>
</evidence>
<evidence type="ECO:0000256" key="3">
    <source>
        <dbReference type="ARBA" id="ARBA00006958"/>
    </source>
</evidence>
<comment type="subcellular location">
    <subcellularLocation>
        <location evidence="2">Nucleus</location>
    </subcellularLocation>
</comment>
<evidence type="ECO:0000313" key="10">
    <source>
        <dbReference type="Proteomes" id="UP001458880"/>
    </source>
</evidence>
<gene>
    <name evidence="9" type="ORF">QE152_g14340</name>
</gene>
<comment type="caution">
    <text evidence="9">The sequence shown here is derived from an EMBL/GenBank/DDBJ whole genome shotgun (WGS) entry which is preliminary data.</text>
</comment>